<evidence type="ECO:0000313" key="3">
    <source>
        <dbReference type="EMBL" id="KAF2437053.1"/>
    </source>
</evidence>
<evidence type="ECO:0000256" key="1">
    <source>
        <dbReference type="ARBA" id="ARBA00005350"/>
    </source>
</evidence>
<dbReference type="EMBL" id="MU007009">
    <property type="protein sequence ID" value="KAF2437053.1"/>
    <property type="molecule type" value="Genomic_DNA"/>
</dbReference>
<protein>
    <submittedName>
        <fullName evidence="3">Scramblase-domain-containing protein</fullName>
    </submittedName>
</protein>
<dbReference type="PANTHER" id="PTHR23248">
    <property type="entry name" value="PHOSPHOLIPID SCRAMBLASE-RELATED"/>
    <property type="match status" value="1"/>
</dbReference>
<dbReference type="GO" id="GO:0005886">
    <property type="term" value="C:plasma membrane"/>
    <property type="evidence" value="ECO:0007669"/>
    <property type="project" value="TreeGrafter"/>
</dbReference>
<feature type="compositionally biased region" description="Low complexity" evidence="2">
    <location>
        <begin position="480"/>
        <end position="489"/>
    </location>
</feature>
<dbReference type="AlphaFoldDB" id="A0A9P4P548"/>
<evidence type="ECO:0000256" key="2">
    <source>
        <dbReference type="SAM" id="MobiDB-lite"/>
    </source>
</evidence>
<dbReference type="Proteomes" id="UP000800235">
    <property type="component" value="Unassembled WGS sequence"/>
</dbReference>
<comment type="caution">
    <text evidence="3">The sequence shown here is derived from an EMBL/GenBank/DDBJ whole genome shotgun (WGS) entry which is preliminary data.</text>
</comment>
<dbReference type="InterPro" id="IPR005552">
    <property type="entry name" value="Scramblase"/>
</dbReference>
<accession>A0A9P4P548</accession>
<gene>
    <name evidence="3" type="ORF">EJ08DRAFT_691356</name>
</gene>
<dbReference type="Pfam" id="PF03803">
    <property type="entry name" value="Scramblase"/>
    <property type="match status" value="1"/>
</dbReference>
<feature type="compositionally biased region" description="Polar residues" evidence="2">
    <location>
        <begin position="16"/>
        <end position="36"/>
    </location>
</feature>
<comment type="similarity">
    <text evidence="1">Belongs to the phospholipid scramblase family.</text>
</comment>
<dbReference type="OrthoDB" id="191150at2759"/>
<feature type="region of interest" description="Disordered" evidence="2">
    <location>
        <begin position="457"/>
        <end position="535"/>
    </location>
</feature>
<reference evidence="3" key="1">
    <citation type="journal article" date="2020" name="Stud. Mycol.">
        <title>101 Dothideomycetes genomes: a test case for predicting lifestyles and emergence of pathogens.</title>
        <authorList>
            <person name="Haridas S."/>
            <person name="Albert R."/>
            <person name="Binder M."/>
            <person name="Bloem J."/>
            <person name="Labutti K."/>
            <person name="Salamov A."/>
            <person name="Andreopoulos B."/>
            <person name="Baker S."/>
            <person name="Barry K."/>
            <person name="Bills G."/>
            <person name="Bluhm B."/>
            <person name="Cannon C."/>
            <person name="Castanera R."/>
            <person name="Culley D."/>
            <person name="Daum C."/>
            <person name="Ezra D."/>
            <person name="Gonzalez J."/>
            <person name="Henrissat B."/>
            <person name="Kuo A."/>
            <person name="Liang C."/>
            <person name="Lipzen A."/>
            <person name="Lutzoni F."/>
            <person name="Magnuson J."/>
            <person name="Mondo S."/>
            <person name="Nolan M."/>
            <person name="Ohm R."/>
            <person name="Pangilinan J."/>
            <person name="Park H.-J."/>
            <person name="Ramirez L."/>
            <person name="Alfaro M."/>
            <person name="Sun H."/>
            <person name="Tritt A."/>
            <person name="Yoshinaga Y."/>
            <person name="Zwiers L.-H."/>
            <person name="Turgeon B."/>
            <person name="Goodwin S."/>
            <person name="Spatafora J."/>
            <person name="Crous P."/>
            <person name="Grigoriev I."/>
        </authorList>
    </citation>
    <scope>NUCLEOTIDE SEQUENCE</scope>
    <source>
        <strain evidence="3">CBS 130266</strain>
    </source>
</reference>
<evidence type="ECO:0000313" key="4">
    <source>
        <dbReference type="Proteomes" id="UP000800235"/>
    </source>
</evidence>
<dbReference type="PANTHER" id="PTHR23248:SF9">
    <property type="entry name" value="PHOSPHOLIPID SCRAMBLASE"/>
    <property type="match status" value="1"/>
</dbReference>
<feature type="compositionally biased region" description="Polar residues" evidence="2">
    <location>
        <begin position="43"/>
        <end position="71"/>
    </location>
</feature>
<feature type="region of interest" description="Disordered" evidence="2">
    <location>
        <begin position="12"/>
        <end position="72"/>
    </location>
</feature>
<organism evidence="3 4">
    <name type="scientific">Tothia fuscella</name>
    <dbReference type="NCBI Taxonomy" id="1048955"/>
    <lineage>
        <taxon>Eukaryota</taxon>
        <taxon>Fungi</taxon>
        <taxon>Dikarya</taxon>
        <taxon>Ascomycota</taxon>
        <taxon>Pezizomycotina</taxon>
        <taxon>Dothideomycetes</taxon>
        <taxon>Pleosporomycetidae</taxon>
        <taxon>Venturiales</taxon>
        <taxon>Cylindrosympodiaceae</taxon>
        <taxon>Tothia</taxon>
    </lineage>
</organism>
<proteinExistence type="inferred from homology"/>
<keyword evidence="4" id="KW-1185">Reference proteome</keyword>
<dbReference type="GO" id="GO:0017128">
    <property type="term" value="F:phospholipid scramblase activity"/>
    <property type="evidence" value="ECO:0007669"/>
    <property type="project" value="InterPro"/>
</dbReference>
<sequence>MIRTSRWAVRLAKPPKNTSVRTASSSRPPKSHSLQYQPKAFRPTTNSRLIPTSSRHNASQSNQLEKTSEQATKAEALSTALLQTAQSEDNDLLTPVSIPKDPYGILQDSHPAMGILANSSIIIRRQLEMMNVFLGFEQANRYVIMDPQGNTIGYLAEMDHGVGKAVARQAFKTHRSFTTHVFDREEREVLRFHRPFAWISSRIRVYDAVNRDENAVPETSTALQGTSVGLAAQTQLSSLPLSEMRIIGEAQQQWAPLRRKYNLFLHRETSDHPDTKDAELKQWAYCDEPFLSWDFSLLAADKTLIGSVNRSFSGFAREIFTDTGVYALRMDAAGLAQEPNHLISQTGKDGTSTDVATTSPGMTLDQRAVMLATAVSIDFDYFSRHSSSSPMGIMPLWLPWGGGAAEAGAAGAAGVGAAEGATGVAGEVAGAARNTAIGEGAITGAGTMAGYEAMKGWQGGANSNRPDDASPQAPAEPWSGGDQPQQTGTGDEEDVWGQWGGNDQQSGSGSGDGFGGGSSGGGGGGDGGSWFDDFL</sequence>
<name>A0A9P4P548_9PEZI</name>
<feature type="compositionally biased region" description="Gly residues" evidence="2">
    <location>
        <begin position="508"/>
        <end position="528"/>
    </location>
</feature>